<dbReference type="CDD" id="cd08863">
    <property type="entry name" value="SRPBCC_DUF1857"/>
    <property type="match status" value="1"/>
</dbReference>
<protein>
    <submittedName>
        <fullName evidence="1">DUF1857 family protein</fullName>
    </submittedName>
</protein>
<keyword evidence="2" id="KW-1185">Reference proteome</keyword>
<dbReference type="Pfam" id="PF08982">
    <property type="entry name" value="AtaL"/>
    <property type="match status" value="1"/>
</dbReference>
<dbReference type="Proteomes" id="UP000588051">
    <property type="component" value="Unassembled WGS sequence"/>
</dbReference>
<reference evidence="1 2" key="1">
    <citation type="submission" date="2020-06" db="EMBL/GenBank/DDBJ databases">
        <authorList>
            <person name="Qiu C."/>
            <person name="Liu Z."/>
        </authorList>
    </citation>
    <scope>NUCLEOTIDE SEQUENCE [LARGE SCALE GENOMIC DNA]</scope>
    <source>
        <strain evidence="1 2">EM 1</strain>
    </source>
</reference>
<dbReference type="AlphaFoldDB" id="A0A850QDY0"/>
<evidence type="ECO:0000313" key="1">
    <source>
        <dbReference type="EMBL" id="NVO77781.1"/>
    </source>
</evidence>
<accession>A0A850QDY0</accession>
<dbReference type="SUPFAM" id="SSF55961">
    <property type="entry name" value="Bet v1-like"/>
    <property type="match status" value="1"/>
</dbReference>
<proteinExistence type="predicted"/>
<dbReference type="Gene3D" id="3.30.530.20">
    <property type="match status" value="1"/>
</dbReference>
<dbReference type="InterPro" id="IPR023393">
    <property type="entry name" value="START-like_dom_sf"/>
</dbReference>
<evidence type="ECO:0000313" key="2">
    <source>
        <dbReference type="Proteomes" id="UP000588051"/>
    </source>
</evidence>
<comment type="caution">
    <text evidence="1">The sequence shown here is derived from an EMBL/GenBank/DDBJ whole genome shotgun (WGS) entry which is preliminary data.</text>
</comment>
<organism evidence="1 2">
    <name type="scientific">Undibacterium oligocarboniphilum</name>
    <dbReference type="NCBI Taxonomy" id="666702"/>
    <lineage>
        <taxon>Bacteria</taxon>
        <taxon>Pseudomonadati</taxon>
        <taxon>Pseudomonadota</taxon>
        <taxon>Betaproteobacteria</taxon>
        <taxon>Burkholderiales</taxon>
        <taxon>Oxalobacteraceae</taxon>
        <taxon>Undibacterium</taxon>
    </lineage>
</organism>
<name>A0A850QDY0_9BURK</name>
<gene>
    <name evidence="1" type="ORF">HV832_08040</name>
</gene>
<sequence>MKFEHLVEINDILDPLSDTISREQLWRGLVLRAESPKLFIPYLDEALITGRTEASMQRTLRYGELSVTDTVSFVHLEHVHYDVAAQGDIPQSSLRMRIEEPQPDSLFVRFVYEDGASEAEDEVNEMYNDYRKSAYEEADIDTIRVIRELAETGRLDALPS</sequence>
<dbReference type="EMBL" id="JABXYJ010000004">
    <property type="protein sequence ID" value="NVO77781.1"/>
    <property type="molecule type" value="Genomic_DNA"/>
</dbReference>
<dbReference type="InterPro" id="IPR015075">
    <property type="entry name" value="AtaL"/>
</dbReference>
<dbReference type="RefSeq" id="WP_176803047.1">
    <property type="nucleotide sequence ID" value="NZ_JABXYJ010000004.1"/>
</dbReference>